<feature type="domain" description="Reverse transcriptase" evidence="8">
    <location>
        <begin position="503"/>
        <end position="681"/>
    </location>
</feature>
<dbReference type="InterPro" id="IPR043128">
    <property type="entry name" value="Rev_trsase/Diguanyl_cyclase"/>
</dbReference>
<dbReference type="SUPFAM" id="SSF50630">
    <property type="entry name" value="Acid proteases"/>
    <property type="match status" value="1"/>
</dbReference>
<evidence type="ECO:0000256" key="2">
    <source>
        <dbReference type="ARBA" id="ARBA00022679"/>
    </source>
</evidence>
<evidence type="ECO:0000256" key="6">
    <source>
        <dbReference type="ARBA" id="ARBA00023268"/>
    </source>
</evidence>
<dbReference type="Gene3D" id="3.30.420.10">
    <property type="entry name" value="Ribonuclease H-like superfamily/Ribonuclease H"/>
    <property type="match status" value="1"/>
</dbReference>
<evidence type="ECO:0000259" key="9">
    <source>
        <dbReference type="PROSITE" id="PS50994"/>
    </source>
</evidence>
<dbReference type="SUPFAM" id="SSF53098">
    <property type="entry name" value="Ribonuclease H-like"/>
    <property type="match status" value="1"/>
</dbReference>
<keyword evidence="5" id="KW-0255">Endonuclease</keyword>
<dbReference type="Gene3D" id="2.40.70.10">
    <property type="entry name" value="Acid Proteases"/>
    <property type="match status" value="1"/>
</dbReference>
<dbReference type="Pfam" id="PF17921">
    <property type="entry name" value="Integrase_H2C2"/>
    <property type="match status" value="1"/>
</dbReference>
<dbReference type="RefSeq" id="XP_062706891.1">
    <property type="nucleotide sequence ID" value="XM_062850907.1"/>
</dbReference>
<dbReference type="InterPro" id="IPR043502">
    <property type="entry name" value="DNA/RNA_pol_sf"/>
</dbReference>
<keyword evidence="6" id="KW-0511">Multifunctional enzyme</keyword>
<dbReference type="SUPFAM" id="SSF56672">
    <property type="entry name" value="DNA/RNA polymerases"/>
    <property type="match status" value="1"/>
</dbReference>
<feature type="compositionally biased region" description="Basic and acidic residues" evidence="7">
    <location>
        <begin position="1335"/>
        <end position="1348"/>
    </location>
</feature>
<feature type="compositionally biased region" description="Acidic residues" evidence="7">
    <location>
        <begin position="1321"/>
        <end position="1334"/>
    </location>
</feature>
<dbReference type="Gene3D" id="3.10.10.10">
    <property type="entry name" value="HIV Type 1 Reverse Transcriptase, subunit A, domain 1"/>
    <property type="match status" value="1"/>
</dbReference>
<protein>
    <recommendedName>
        <fullName evidence="1">RNA-directed DNA polymerase</fullName>
        <ecNumber evidence="1">2.7.7.49</ecNumber>
    </recommendedName>
</protein>
<dbReference type="InterPro" id="IPR036397">
    <property type="entry name" value="RNaseH_sf"/>
</dbReference>
<evidence type="ECO:0000259" key="8">
    <source>
        <dbReference type="PROSITE" id="PS50878"/>
    </source>
</evidence>
<name>A0ABM1ZF28_AEDAL</name>
<keyword evidence="4" id="KW-0540">Nuclease</keyword>
<dbReference type="Pfam" id="PF17919">
    <property type="entry name" value="RT_RNaseH_2"/>
    <property type="match status" value="1"/>
</dbReference>
<evidence type="ECO:0000313" key="11">
    <source>
        <dbReference type="Proteomes" id="UP000069940"/>
    </source>
</evidence>
<dbReference type="PROSITE" id="PS50994">
    <property type="entry name" value="INTEGRASE"/>
    <property type="match status" value="1"/>
</dbReference>
<keyword evidence="5" id="KW-0378">Hydrolase</keyword>
<evidence type="ECO:0000256" key="1">
    <source>
        <dbReference type="ARBA" id="ARBA00012493"/>
    </source>
</evidence>
<reference evidence="11" key="1">
    <citation type="journal article" date="2015" name="Proc. Natl. Acad. Sci. U.S.A.">
        <title>Genome sequence of the Asian Tiger mosquito, Aedes albopictus, reveals insights into its biology, genetics, and evolution.</title>
        <authorList>
            <person name="Chen X.G."/>
            <person name="Jiang X."/>
            <person name="Gu J."/>
            <person name="Xu M."/>
            <person name="Wu Y."/>
            <person name="Deng Y."/>
            <person name="Zhang C."/>
            <person name="Bonizzoni M."/>
            <person name="Dermauw W."/>
            <person name="Vontas J."/>
            <person name="Armbruster P."/>
            <person name="Huang X."/>
            <person name="Yang Y."/>
            <person name="Zhang H."/>
            <person name="He W."/>
            <person name="Peng H."/>
            <person name="Liu Y."/>
            <person name="Wu K."/>
            <person name="Chen J."/>
            <person name="Lirakis M."/>
            <person name="Topalis P."/>
            <person name="Van Leeuwen T."/>
            <person name="Hall A.B."/>
            <person name="Jiang X."/>
            <person name="Thorpe C."/>
            <person name="Mueller R.L."/>
            <person name="Sun C."/>
            <person name="Waterhouse R.M."/>
            <person name="Yan G."/>
            <person name="Tu Z.J."/>
            <person name="Fang X."/>
            <person name="James A.A."/>
        </authorList>
    </citation>
    <scope>NUCLEOTIDE SEQUENCE [LARGE SCALE GENOMIC DNA]</scope>
    <source>
        <strain evidence="11">Foshan</strain>
    </source>
</reference>
<dbReference type="CDD" id="cd09274">
    <property type="entry name" value="RNase_HI_RT_Ty3"/>
    <property type="match status" value="1"/>
</dbReference>
<dbReference type="Pfam" id="PF00665">
    <property type="entry name" value="rve"/>
    <property type="match status" value="1"/>
</dbReference>
<dbReference type="Gene3D" id="1.10.340.70">
    <property type="match status" value="1"/>
</dbReference>
<keyword evidence="11" id="KW-1185">Reference proteome</keyword>
<keyword evidence="3" id="KW-0548">Nucleotidyltransferase</keyword>
<evidence type="ECO:0000313" key="10">
    <source>
        <dbReference type="EnsemblMetazoa" id="AALFPA23_017850.P26129"/>
    </source>
</evidence>
<evidence type="ECO:0000256" key="5">
    <source>
        <dbReference type="ARBA" id="ARBA00022759"/>
    </source>
</evidence>
<dbReference type="InterPro" id="IPR041588">
    <property type="entry name" value="Integrase_H2C2"/>
</dbReference>
<evidence type="ECO:0000256" key="7">
    <source>
        <dbReference type="SAM" id="MobiDB-lite"/>
    </source>
</evidence>
<dbReference type="PROSITE" id="PS50878">
    <property type="entry name" value="RT_POL"/>
    <property type="match status" value="1"/>
</dbReference>
<feature type="domain" description="Integrase catalytic" evidence="9">
    <location>
        <begin position="1048"/>
        <end position="1204"/>
    </location>
</feature>
<dbReference type="GeneID" id="134287855"/>
<dbReference type="PANTHER" id="PTHR37984:SF5">
    <property type="entry name" value="PROTEIN NYNRIN-LIKE"/>
    <property type="match status" value="1"/>
</dbReference>
<dbReference type="InterPro" id="IPR041577">
    <property type="entry name" value="RT_RNaseH_2"/>
</dbReference>
<proteinExistence type="predicted"/>
<dbReference type="EnsemblMetazoa" id="AALFPA23_017850.R26129">
    <property type="protein sequence ID" value="AALFPA23_017850.P26129"/>
    <property type="gene ID" value="AALFPA23_017850"/>
</dbReference>
<reference evidence="10" key="2">
    <citation type="submission" date="2025-05" db="UniProtKB">
        <authorList>
            <consortium name="EnsemblMetazoa"/>
        </authorList>
    </citation>
    <scope>IDENTIFICATION</scope>
    <source>
        <strain evidence="10">Foshan</strain>
    </source>
</reference>
<feature type="region of interest" description="Disordered" evidence="7">
    <location>
        <begin position="201"/>
        <end position="233"/>
    </location>
</feature>
<dbReference type="InterPro" id="IPR050951">
    <property type="entry name" value="Retrovirus_Pol_polyprotein"/>
</dbReference>
<dbReference type="CDD" id="cd01647">
    <property type="entry name" value="RT_LTR"/>
    <property type="match status" value="1"/>
</dbReference>
<evidence type="ECO:0000256" key="4">
    <source>
        <dbReference type="ARBA" id="ARBA00022722"/>
    </source>
</evidence>
<feature type="region of interest" description="Disordered" evidence="7">
    <location>
        <begin position="1298"/>
        <end position="1376"/>
    </location>
</feature>
<dbReference type="PANTHER" id="PTHR37984">
    <property type="entry name" value="PROTEIN CBG26694"/>
    <property type="match status" value="1"/>
</dbReference>
<dbReference type="Pfam" id="PF00078">
    <property type="entry name" value="RVT_1"/>
    <property type="match status" value="1"/>
</dbReference>
<dbReference type="InterPro" id="IPR001584">
    <property type="entry name" value="Integrase_cat-core"/>
</dbReference>
<accession>A0ABM1ZF28</accession>
<evidence type="ECO:0000256" key="3">
    <source>
        <dbReference type="ARBA" id="ARBA00022695"/>
    </source>
</evidence>
<dbReference type="Proteomes" id="UP000069940">
    <property type="component" value="Unassembled WGS sequence"/>
</dbReference>
<dbReference type="InterPro" id="IPR012337">
    <property type="entry name" value="RNaseH-like_sf"/>
</dbReference>
<organism evidence="10 11">
    <name type="scientific">Aedes albopictus</name>
    <name type="common">Asian tiger mosquito</name>
    <name type="synonym">Stegomyia albopicta</name>
    <dbReference type="NCBI Taxonomy" id="7160"/>
    <lineage>
        <taxon>Eukaryota</taxon>
        <taxon>Metazoa</taxon>
        <taxon>Ecdysozoa</taxon>
        <taxon>Arthropoda</taxon>
        <taxon>Hexapoda</taxon>
        <taxon>Insecta</taxon>
        <taxon>Pterygota</taxon>
        <taxon>Neoptera</taxon>
        <taxon>Endopterygota</taxon>
        <taxon>Diptera</taxon>
        <taxon>Nematocera</taxon>
        <taxon>Culicoidea</taxon>
        <taxon>Culicidae</taxon>
        <taxon>Culicinae</taxon>
        <taxon>Aedini</taxon>
        <taxon>Aedes</taxon>
        <taxon>Stegomyia</taxon>
    </lineage>
</organism>
<keyword evidence="2" id="KW-0808">Transferase</keyword>
<dbReference type="Gene3D" id="3.30.70.270">
    <property type="match status" value="2"/>
</dbReference>
<dbReference type="InterPro" id="IPR000477">
    <property type="entry name" value="RT_dom"/>
</dbReference>
<sequence>MSAMGTLDHYVAGTPFTNYVERLESLSRFNKWDEENKKCVLIALSGSVVYDELKLMFPGVELQTLRYDDMIKKLKERFDKVEPDMMQRYRFYNRYQRPDETAESYILAVKLQAENCDFKEFKETAIRDRLVMGLYDKELQKKLLMDEDLSLAAVEKKIISSEVAGNQANSIFGPERRESSEISSIKNRLGKKEWNRNPRDYERESRGYERSPREYYGRSRDRSRNVSEKKHVSFRERSTSFNRDGNPYANAICNFCKKKGHLRRQCYSYRNNNSVRFVESDSGSKTETSYNFKRDKENSASEVESDGMECLLITAVNKINEPCMVDVTIEGKRMQMEIDSGAAVSVISDIDYLEFFGTVPINTCERQLVVVNGDRLHIVGEIKVRVVLNGTASYQKIIILECEKHFTPLIGRTWLDFYYPEWRTGFVQKTPVNKLVQSKGTDQIVEDLKQKYSKIFNKDFSEPIKGYEGELQLKHDQPIFKKAYTVPYKLKDKLDNHLDMLEQQNIITAIKASEWASPVIVVVKKDQDIRMVIDCKVSINRVIVPNTYPLPLAQDIFASLAGCTVFCCLDLAGAYTQVQLSERSRRFMVINTPKGLYTYNRLPQGASSSAAIFQQIMEQILHGLENISVYLDDVLIAGKDLADCLKNLEAVLERLSKANVKINFSKCKFFVNKLPYLGHVVTDKGLMPSPEKLSTIEQAKPPKNVSELRAYLGLINYYHKFVPRLSAKLSSLHALLSNDKQFEWTDTCDEAFKASKRSLLEANILEYYDPNKPLVVVSDASSYGLGGVLAHEVEGKENPICFTSFSLNSAQKKYPILHLEALALVCTIKKFHKFLFGQKFKVFTDHKPLLGIFGKCGANSVFVTRLQRYIMELSIYDFEIAYRPSALMGNADFCSRFPLGQVVPRSLDGEHIMSLNFSHSLPLDYKKIAEATSADSHLVEIRRFVEEGWPTSLNERFKAMYSLRIDLEVIDNCVLYQGRVVVPVGLRPKVLRMLHANHIGIIKMKQLARETVFWPRINLDIEDFLNRCEVCIKSSPAPAKSTENKWIPTTRPFSRVHADFFYFDRKMFLLIVDSHSKWVEVEIMLNGTDAKRVIDKFMAVFARFGLPDVVVTDGGPPFNSKEFTSFLVNHGIKPLKSPPYNPSSNGQAERLVRVVKDALKKHLLDPELNRLDIVSQLNYFLFNYRNQIATADGFVPSSKMFSYKPKVLMDLINPTKQYKTYLEIPKPANNTYIQAEQVLDPFSKLVVGDKIFYKNFRKTDPQRWIEAKFIKQLSKNVFQISLHRNVLSAHRDQLKLPKPARGSRLLVPSKHSRKRSSRELSEEDGACVGFEEEPKDQSFSKFMDKLERSVGSNNPKRPKLSRSPIITRSRSRTCEV</sequence>
<dbReference type="EC" id="2.7.7.49" evidence="1"/>
<dbReference type="InterPro" id="IPR021109">
    <property type="entry name" value="Peptidase_aspartic_dom_sf"/>
</dbReference>